<dbReference type="NCBIfam" id="NF033573">
    <property type="entry name" value="transpos_IS200"/>
    <property type="match status" value="1"/>
</dbReference>
<accession>A0A926XVU7</accession>
<dbReference type="PANTHER" id="PTHR33360:SF2">
    <property type="entry name" value="TRANSPOSASE FOR INSERTION SEQUENCE ELEMENT IS200"/>
    <property type="match status" value="1"/>
</dbReference>
<dbReference type="InterPro" id="IPR036515">
    <property type="entry name" value="Transposase_17_sf"/>
</dbReference>
<dbReference type="GO" id="GO:0006313">
    <property type="term" value="P:DNA transposition"/>
    <property type="evidence" value="ECO:0007669"/>
    <property type="project" value="InterPro"/>
</dbReference>
<dbReference type="Pfam" id="PF01797">
    <property type="entry name" value="Y1_Tnp"/>
    <property type="match status" value="1"/>
</dbReference>
<dbReference type="InterPro" id="IPR002686">
    <property type="entry name" value="Transposase_17"/>
</dbReference>
<evidence type="ECO:0000313" key="2">
    <source>
        <dbReference type="EMBL" id="MBD2701644.1"/>
    </source>
</evidence>
<dbReference type="PANTHER" id="PTHR33360">
    <property type="entry name" value="TRANSPOSASE FOR INSERTION SEQUENCE ELEMENT IS200"/>
    <property type="match status" value="1"/>
</dbReference>
<organism evidence="2 3">
    <name type="scientific">Spirosoma profusum</name>
    <dbReference type="NCBI Taxonomy" id="2771354"/>
    <lineage>
        <taxon>Bacteria</taxon>
        <taxon>Pseudomonadati</taxon>
        <taxon>Bacteroidota</taxon>
        <taxon>Cytophagia</taxon>
        <taxon>Cytophagales</taxon>
        <taxon>Cytophagaceae</taxon>
        <taxon>Spirosoma</taxon>
    </lineage>
</organism>
<dbReference type="Proteomes" id="UP000598820">
    <property type="component" value="Unassembled WGS sequence"/>
</dbReference>
<dbReference type="AlphaFoldDB" id="A0A926XVU7"/>
<dbReference type="SUPFAM" id="SSF143422">
    <property type="entry name" value="Transposase IS200-like"/>
    <property type="match status" value="1"/>
</dbReference>
<dbReference type="GO" id="GO:0003677">
    <property type="term" value="F:DNA binding"/>
    <property type="evidence" value="ECO:0007669"/>
    <property type="project" value="InterPro"/>
</dbReference>
<feature type="domain" description="Transposase IS200-like" evidence="1">
    <location>
        <begin position="10"/>
        <end position="129"/>
    </location>
</feature>
<comment type="caution">
    <text evidence="2">The sequence shown here is derived from an EMBL/GenBank/DDBJ whole genome shotgun (WGS) entry which is preliminary data.</text>
</comment>
<evidence type="ECO:0000259" key="1">
    <source>
        <dbReference type="SMART" id="SM01321"/>
    </source>
</evidence>
<protein>
    <submittedName>
        <fullName evidence="2">IS200/IS605 family transposase</fullName>
    </submittedName>
</protein>
<proteinExistence type="predicted"/>
<dbReference type="RefSeq" id="WP_190887490.1">
    <property type="nucleotide sequence ID" value="NZ_JACWZY010000009.1"/>
</dbReference>
<dbReference type="Gene3D" id="3.30.70.1290">
    <property type="entry name" value="Transposase IS200-like"/>
    <property type="match status" value="1"/>
</dbReference>
<name>A0A926XVU7_9BACT</name>
<reference evidence="2" key="1">
    <citation type="submission" date="2020-09" db="EMBL/GenBank/DDBJ databases">
        <authorList>
            <person name="Kim M.K."/>
        </authorList>
    </citation>
    <scope>NUCLEOTIDE SEQUENCE</scope>
    <source>
        <strain evidence="2">BT702</strain>
    </source>
</reference>
<dbReference type="GO" id="GO:0004803">
    <property type="term" value="F:transposase activity"/>
    <property type="evidence" value="ECO:0007669"/>
    <property type="project" value="InterPro"/>
</dbReference>
<evidence type="ECO:0000313" key="3">
    <source>
        <dbReference type="Proteomes" id="UP000598820"/>
    </source>
</evidence>
<dbReference type="SMART" id="SM01321">
    <property type="entry name" value="Y1_Tnp"/>
    <property type="match status" value="1"/>
</dbReference>
<keyword evidence="3" id="KW-1185">Reference proteome</keyword>
<sequence>MDYRTGSHSRYELKIHLVWITKYRKRILKGDVSIRLRELIREICKANEVVIVKGHISSDHVHLLLSYPPTISVSKLVQYLKGKRSRKLLSEYDSLSKAFWGQHLWARGYFAASVGTVTDEVVKEYIDKQDVSPSDDDFKISD</sequence>
<gene>
    <name evidence="2" type="primary">tnpA</name>
    <name evidence="2" type="ORF">IC229_13415</name>
</gene>
<dbReference type="EMBL" id="JACWZY010000009">
    <property type="protein sequence ID" value="MBD2701644.1"/>
    <property type="molecule type" value="Genomic_DNA"/>
</dbReference>